<dbReference type="SUPFAM" id="SSF50891">
    <property type="entry name" value="Cyclophilin-like"/>
    <property type="match status" value="1"/>
</dbReference>
<name>A0ABV2PGC0_9BACI</name>
<keyword evidence="1" id="KW-0547">Nucleotide-binding</keyword>
<proteinExistence type="predicted"/>
<organism evidence="5 6">
    <name type="scientific">Lysinibacillus parviboronicapiens</name>
    <dbReference type="NCBI Taxonomy" id="436516"/>
    <lineage>
        <taxon>Bacteria</taxon>
        <taxon>Bacillati</taxon>
        <taxon>Bacillota</taxon>
        <taxon>Bacilli</taxon>
        <taxon>Bacillales</taxon>
        <taxon>Bacillaceae</taxon>
        <taxon>Lysinibacillus</taxon>
    </lineage>
</organism>
<dbReference type="RefSeq" id="WP_354471169.1">
    <property type="nucleotide sequence ID" value="NZ_JBEPSB010000003.1"/>
</dbReference>
<dbReference type="InterPro" id="IPR010016">
    <property type="entry name" value="PxpB"/>
</dbReference>
<keyword evidence="3" id="KW-0067">ATP-binding</keyword>
<comment type="caution">
    <text evidence="5">The sequence shown here is derived from an EMBL/GenBank/DDBJ whole genome shotgun (WGS) entry which is preliminary data.</text>
</comment>
<dbReference type="SMART" id="SM00796">
    <property type="entry name" value="AHS1"/>
    <property type="match status" value="1"/>
</dbReference>
<evidence type="ECO:0000256" key="1">
    <source>
        <dbReference type="ARBA" id="ARBA00022741"/>
    </source>
</evidence>
<evidence type="ECO:0000256" key="3">
    <source>
        <dbReference type="ARBA" id="ARBA00022840"/>
    </source>
</evidence>
<dbReference type="InterPro" id="IPR029000">
    <property type="entry name" value="Cyclophilin-like_dom_sf"/>
</dbReference>
<dbReference type="Pfam" id="PF02682">
    <property type="entry name" value="CT_C_D"/>
    <property type="match status" value="1"/>
</dbReference>
<dbReference type="Gene3D" id="2.40.100.10">
    <property type="entry name" value="Cyclophilin-like"/>
    <property type="match status" value="1"/>
</dbReference>
<evidence type="ECO:0000259" key="4">
    <source>
        <dbReference type="SMART" id="SM00796"/>
    </source>
</evidence>
<evidence type="ECO:0000256" key="2">
    <source>
        <dbReference type="ARBA" id="ARBA00022801"/>
    </source>
</evidence>
<dbReference type="InterPro" id="IPR003833">
    <property type="entry name" value="CT_C_D"/>
</dbReference>
<keyword evidence="2" id="KW-0378">Hydrolase</keyword>
<gene>
    <name evidence="5" type="ORF">ABIA69_001098</name>
</gene>
<evidence type="ECO:0000313" key="6">
    <source>
        <dbReference type="Proteomes" id="UP001549363"/>
    </source>
</evidence>
<dbReference type="Proteomes" id="UP001549363">
    <property type="component" value="Unassembled WGS sequence"/>
</dbReference>
<evidence type="ECO:0000313" key="5">
    <source>
        <dbReference type="EMBL" id="MET4559955.1"/>
    </source>
</evidence>
<dbReference type="PANTHER" id="PTHR34698">
    <property type="entry name" value="5-OXOPROLINASE SUBUNIT B"/>
    <property type="match status" value="1"/>
</dbReference>
<accession>A0ABV2PGC0</accession>
<protein>
    <submittedName>
        <fullName evidence="5">Inhibitor of KinA</fullName>
    </submittedName>
</protein>
<dbReference type="PANTHER" id="PTHR34698:SF2">
    <property type="entry name" value="5-OXOPROLINASE SUBUNIT B"/>
    <property type="match status" value="1"/>
</dbReference>
<reference evidence="5 6" key="1">
    <citation type="submission" date="2024-06" db="EMBL/GenBank/DDBJ databases">
        <title>Sorghum-associated microbial communities from plants grown in Nebraska, USA.</title>
        <authorList>
            <person name="Schachtman D."/>
        </authorList>
    </citation>
    <scope>NUCLEOTIDE SEQUENCE [LARGE SCALE GENOMIC DNA]</scope>
    <source>
        <strain evidence="5 6">736</strain>
    </source>
</reference>
<sequence>MRRIINFPHTMWISQYTVRFAFNEVISQENFQAVQKFNWFLQKNLQHKLVETVASYHTVTAYIHQKIDIKCLQKQWLAMQMSTTNEEIPSRHLQIPICYDEEFALDMQRVMDYTRLTYEEVKVMHISKAYLVYLIGFLPGFPYLGDLHEQLFVPRLKKPRKSVSASSVGIGGAQTGIYPLDSPGGWNIIGKTPFTLFDVHEKNSFLFSLGDHVQFYEITKQEYSEIKSKGV</sequence>
<dbReference type="EMBL" id="JBEPSB010000003">
    <property type="protein sequence ID" value="MET4559955.1"/>
    <property type="molecule type" value="Genomic_DNA"/>
</dbReference>
<dbReference type="NCBIfam" id="TIGR00370">
    <property type="entry name" value="5-oxoprolinase subunit PxpB"/>
    <property type="match status" value="1"/>
</dbReference>
<keyword evidence="6" id="KW-1185">Reference proteome</keyword>
<feature type="domain" description="Carboxyltransferase" evidence="4">
    <location>
        <begin position="11"/>
        <end position="207"/>
    </location>
</feature>